<evidence type="ECO:0000313" key="2">
    <source>
        <dbReference type="EMBL" id="KRT84635.1"/>
    </source>
</evidence>
<accession>A0A0T6BBR1</accession>
<name>A0A0T6BBR1_9SCAR</name>
<proteinExistence type="predicted"/>
<dbReference type="GO" id="GO:0043023">
    <property type="term" value="F:ribosomal large subunit binding"/>
    <property type="evidence" value="ECO:0007669"/>
    <property type="project" value="TreeGrafter"/>
</dbReference>
<dbReference type="OrthoDB" id="207084at2759"/>
<dbReference type="EMBL" id="LJIG01002305">
    <property type="protein sequence ID" value="KRT84635.1"/>
    <property type="molecule type" value="Genomic_DNA"/>
</dbReference>
<dbReference type="PANTHER" id="PTHR15239:SF6">
    <property type="entry name" value="RIBOSOME QUALITY CONTROL COMPLEX SUBUNIT NEMF"/>
    <property type="match status" value="1"/>
</dbReference>
<organism evidence="2 3">
    <name type="scientific">Oryctes borbonicus</name>
    <dbReference type="NCBI Taxonomy" id="1629725"/>
    <lineage>
        <taxon>Eukaryota</taxon>
        <taxon>Metazoa</taxon>
        <taxon>Ecdysozoa</taxon>
        <taxon>Arthropoda</taxon>
        <taxon>Hexapoda</taxon>
        <taxon>Insecta</taxon>
        <taxon>Pterygota</taxon>
        <taxon>Neoptera</taxon>
        <taxon>Endopterygota</taxon>
        <taxon>Coleoptera</taxon>
        <taxon>Polyphaga</taxon>
        <taxon>Scarabaeiformia</taxon>
        <taxon>Scarabaeidae</taxon>
        <taxon>Dynastinae</taxon>
        <taxon>Oryctes</taxon>
    </lineage>
</organism>
<dbReference type="GO" id="GO:0072344">
    <property type="term" value="P:rescue of stalled ribosome"/>
    <property type="evidence" value="ECO:0007669"/>
    <property type="project" value="TreeGrafter"/>
</dbReference>
<dbReference type="InterPro" id="IPR051608">
    <property type="entry name" value="RQC_Subunit_NEMF"/>
</dbReference>
<dbReference type="PANTHER" id="PTHR15239">
    <property type="entry name" value="NUCLEAR EXPORT MEDIATOR FACTOR NEMF"/>
    <property type="match status" value="1"/>
</dbReference>
<evidence type="ECO:0000313" key="3">
    <source>
        <dbReference type="Proteomes" id="UP000051574"/>
    </source>
</evidence>
<dbReference type="AlphaFoldDB" id="A0A0T6BBR1"/>
<sequence>MEHVFLLNGLKNSMKIGKDFKIEADVDKLYQAILLAEDIMNKAKLFSTQGYIIQKKEERPNSENIEVKEYFYSNQEFHPLLYEQHQNMPYQQFESFNQAADEFYSAFEGQKIEMRALQREREAMKKLENVKKDHTKRIEDLEKTQLEDRQKAELITRNQELVEKAIFAVQAALANQVYNMFSHEVSKPYLLKRNENKKKRKYFTLMKKNCLRWNKQIRKRDEIRFLFRQHNRQTPKNEDFEY</sequence>
<evidence type="ECO:0000256" key="1">
    <source>
        <dbReference type="SAM" id="Coils"/>
    </source>
</evidence>
<dbReference type="GO" id="GO:1990112">
    <property type="term" value="C:RQC complex"/>
    <property type="evidence" value="ECO:0007669"/>
    <property type="project" value="TreeGrafter"/>
</dbReference>
<reference evidence="2 3" key="1">
    <citation type="submission" date="2015-09" db="EMBL/GenBank/DDBJ databases">
        <title>Draft genome of the scarab beetle Oryctes borbonicus.</title>
        <authorList>
            <person name="Meyer J.M."/>
            <person name="Markov G.V."/>
            <person name="Baskaran P."/>
            <person name="Herrmann M."/>
            <person name="Sommer R.J."/>
            <person name="Roedelsperger C."/>
        </authorList>
    </citation>
    <scope>NUCLEOTIDE SEQUENCE [LARGE SCALE GENOMIC DNA]</scope>
    <source>
        <strain evidence="2">OB123</strain>
        <tissue evidence="2">Whole animal</tissue>
    </source>
</reference>
<keyword evidence="1" id="KW-0175">Coiled coil</keyword>
<comment type="caution">
    <text evidence="2">The sequence shown here is derived from an EMBL/GenBank/DDBJ whole genome shotgun (WGS) entry which is preliminary data.</text>
</comment>
<feature type="coiled-coil region" evidence="1">
    <location>
        <begin position="107"/>
        <end position="144"/>
    </location>
</feature>
<dbReference type="Proteomes" id="UP000051574">
    <property type="component" value="Unassembled WGS sequence"/>
</dbReference>
<keyword evidence="3" id="KW-1185">Reference proteome</keyword>
<dbReference type="GO" id="GO:1990116">
    <property type="term" value="P:ribosome-associated ubiquitin-dependent protein catabolic process"/>
    <property type="evidence" value="ECO:0007669"/>
    <property type="project" value="TreeGrafter"/>
</dbReference>
<protein>
    <submittedName>
        <fullName evidence="2">Uncharacterized protein</fullName>
    </submittedName>
</protein>
<gene>
    <name evidence="2" type="ORF">AMK59_2316</name>
</gene>
<dbReference type="GO" id="GO:0000049">
    <property type="term" value="F:tRNA binding"/>
    <property type="evidence" value="ECO:0007669"/>
    <property type="project" value="TreeGrafter"/>
</dbReference>